<dbReference type="InterPro" id="IPR001789">
    <property type="entry name" value="Sig_transdc_resp-reg_receiver"/>
</dbReference>
<dbReference type="GO" id="GO:0043565">
    <property type="term" value="F:sequence-specific DNA binding"/>
    <property type="evidence" value="ECO:0007669"/>
    <property type="project" value="InterPro"/>
</dbReference>
<evidence type="ECO:0000256" key="6">
    <source>
        <dbReference type="SAM" id="MobiDB-lite"/>
    </source>
</evidence>
<dbReference type="GO" id="GO:0005524">
    <property type="term" value="F:ATP binding"/>
    <property type="evidence" value="ECO:0007669"/>
    <property type="project" value="UniProtKB-KW"/>
</dbReference>
<dbReference type="InterPro" id="IPR025944">
    <property type="entry name" value="Sigma_54_int_dom_CS"/>
</dbReference>
<feature type="domain" description="Response regulatory" evidence="8">
    <location>
        <begin position="2"/>
        <end position="116"/>
    </location>
</feature>
<dbReference type="SMART" id="SM00382">
    <property type="entry name" value="AAA"/>
    <property type="match status" value="1"/>
</dbReference>
<dbReference type="GO" id="GO:0006355">
    <property type="term" value="P:regulation of DNA-templated transcription"/>
    <property type="evidence" value="ECO:0007669"/>
    <property type="project" value="InterPro"/>
</dbReference>
<dbReference type="Pfam" id="PF00072">
    <property type="entry name" value="Response_reg"/>
    <property type="match status" value="1"/>
</dbReference>
<dbReference type="InterPro" id="IPR011006">
    <property type="entry name" value="CheY-like_superfamily"/>
</dbReference>
<evidence type="ECO:0000259" key="7">
    <source>
        <dbReference type="PROSITE" id="PS50045"/>
    </source>
</evidence>
<dbReference type="Proteomes" id="UP000317716">
    <property type="component" value="Unassembled WGS sequence"/>
</dbReference>
<dbReference type="InterPro" id="IPR003593">
    <property type="entry name" value="AAA+_ATPase"/>
</dbReference>
<dbReference type="Gene3D" id="3.40.50.2300">
    <property type="match status" value="1"/>
</dbReference>
<dbReference type="Gene3D" id="1.10.8.60">
    <property type="match status" value="1"/>
</dbReference>
<evidence type="ECO:0000256" key="2">
    <source>
        <dbReference type="ARBA" id="ARBA00022840"/>
    </source>
</evidence>
<dbReference type="PRINTS" id="PR01590">
    <property type="entry name" value="HTHFIS"/>
</dbReference>
<keyword evidence="1" id="KW-0547">Nucleotide-binding</keyword>
<dbReference type="SMART" id="SM00448">
    <property type="entry name" value="REC"/>
    <property type="match status" value="1"/>
</dbReference>
<accession>A0A538TB71</accession>
<dbReference type="InterPro" id="IPR002197">
    <property type="entry name" value="HTH_Fis"/>
</dbReference>
<keyword evidence="2" id="KW-0067">ATP-binding</keyword>
<protein>
    <submittedName>
        <fullName evidence="9">Sigma-54-dependent Fis family transcriptional regulator</fullName>
    </submittedName>
</protein>
<feature type="region of interest" description="Disordered" evidence="6">
    <location>
        <begin position="445"/>
        <end position="496"/>
    </location>
</feature>
<dbReference type="InterPro" id="IPR058031">
    <property type="entry name" value="AAA_lid_NorR"/>
</dbReference>
<feature type="compositionally biased region" description="Acidic residues" evidence="6">
    <location>
        <begin position="456"/>
        <end position="466"/>
    </location>
</feature>
<dbReference type="FunFam" id="3.40.50.300:FF:000006">
    <property type="entry name" value="DNA-binding transcriptional regulator NtrC"/>
    <property type="match status" value="1"/>
</dbReference>
<feature type="modified residue" description="4-aspartylphosphate" evidence="5">
    <location>
        <position position="51"/>
    </location>
</feature>
<evidence type="ECO:0000259" key="8">
    <source>
        <dbReference type="PROSITE" id="PS50110"/>
    </source>
</evidence>
<dbReference type="AlphaFoldDB" id="A0A538TB71"/>
<evidence type="ECO:0000256" key="3">
    <source>
        <dbReference type="ARBA" id="ARBA00023015"/>
    </source>
</evidence>
<dbReference type="SUPFAM" id="SSF52540">
    <property type="entry name" value="P-loop containing nucleoside triphosphate hydrolases"/>
    <property type="match status" value="1"/>
</dbReference>
<dbReference type="CDD" id="cd00009">
    <property type="entry name" value="AAA"/>
    <property type="match status" value="1"/>
</dbReference>
<proteinExistence type="predicted"/>
<evidence type="ECO:0000313" key="9">
    <source>
        <dbReference type="EMBL" id="TMQ60889.1"/>
    </source>
</evidence>
<dbReference type="EMBL" id="VBOS01000005">
    <property type="protein sequence ID" value="TMQ60889.1"/>
    <property type="molecule type" value="Genomic_DNA"/>
</dbReference>
<keyword evidence="5" id="KW-0597">Phosphoprotein</keyword>
<organism evidence="9 10">
    <name type="scientific">Eiseniibacteriota bacterium</name>
    <dbReference type="NCBI Taxonomy" id="2212470"/>
    <lineage>
        <taxon>Bacteria</taxon>
        <taxon>Candidatus Eiseniibacteriota</taxon>
    </lineage>
</organism>
<evidence type="ECO:0000256" key="1">
    <source>
        <dbReference type="ARBA" id="ARBA00022741"/>
    </source>
</evidence>
<dbReference type="PROSITE" id="PS00675">
    <property type="entry name" value="SIGMA54_INTERACT_1"/>
    <property type="match status" value="1"/>
</dbReference>
<dbReference type="InterPro" id="IPR025662">
    <property type="entry name" value="Sigma_54_int_dom_ATP-bd_1"/>
</dbReference>
<dbReference type="PROSITE" id="PS00688">
    <property type="entry name" value="SIGMA54_INTERACT_3"/>
    <property type="match status" value="1"/>
</dbReference>
<dbReference type="Gene3D" id="1.10.10.60">
    <property type="entry name" value="Homeodomain-like"/>
    <property type="match status" value="1"/>
</dbReference>
<gene>
    <name evidence="9" type="ORF">E6K72_00115</name>
</gene>
<keyword evidence="3" id="KW-0805">Transcription regulation</keyword>
<evidence type="ECO:0000313" key="10">
    <source>
        <dbReference type="Proteomes" id="UP000317716"/>
    </source>
</evidence>
<dbReference type="PROSITE" id="PS50110">
    <property type="entry name" value="RESPONSE_REGULATORY"/>
    <property type="match status" value="1"/>
</dbReference>
<dbReference type="CDD" id="cd00156">
    <property type="entry name" value="REC"/>
    <property type="match status" value="1"/>
</dbReference>
<dbReference type="Pfam" id="PF02954">
    <property type="entry name" value="HTH_8"/>
    <property type="match status" value="1"/>
</dbReference>
<dbReference type="GO" id="GO:0000160">
    <property type="term" value="P:phosphorelay signal transduction system"/>
    <property type="evidence" value="ECO:0007669"/>
    <property type="project" value="InterPro"/>
</dbReference>
<dbReference type="SUPFAM" id="SSF52172">
    <property type="entry name" value="CheY-like"/>
    <property type="match status" value="1"/>
</dbReference>
<reference evidence="9 10" key="1">
    <citation type="journal article" date="2019" name="Nat. Microbiol.">
        <title>Mediterranean grassland soil C-N compound turnover is dependent on rainfall and depth, and is mediated by genomically divergent microorganisms.</title>
        <authorList>
            <person name="Diamond S."/>
            <person name="Andeer P.F."/>
            <person name="Li Z."/>
            <person name="Crits-Christoph A."/>
            <person name="Burstein D."/>
            <person name="Anantharaman K."/>
            <person name="Lane K.R."/>
            <person name="Thomas B.C."/>
            <person name="Pan C."/>
            <person name="Northen T.R."/>
            <person name="Banfield J.F."/>
        </authorList>
    </citation>
    <scope>NUCLEOTIDE SEQUENCE [LARGE SCALE GENOMIC DNA]</scope>
    <source>
        <strain evidence="9">WS_2</strain>
    </source>
</reference>
<dbReference type="PANTHER" id="PTHR32071:SF122">
    <property type="entry name" value="SIGMA FACTOR"/>
    <property type="match status" value="1"/>
</dbReference>
<dbReference type="PROSITE" id="PS50045">
    <property type="entry name" value="SIGMA54_INTERACT_4"/>
    <property type="match status" value="1"/>
</dbReference>
<dbReference type="InterPro" id="IPR002078">
    <property type="entry name" value="Sigma_54_int"/>
</dbReference>
<evidence type="ECO:0000256" key="4">
    <source>
        <dbReference type="ARBA" id="ARBA00023163"/>
    </source>
</evidence>
<dbReference type="PANTHER" id="PTHR32071">
    <property type="entry name" value="TRANSCRIPTIONAL REGULATORY PROTEIN"/>
    <property type="match status" value="1"/>
</dbReference>
<dbReference type="Pfam" id="PF25601">
    <property type="entry name" value="AAA_lid_14"/>
    <property type="match status" value="1"/>
</dbReference>
<feature type="compositionally biased region" description="Low complexity" evidence="6">
    <location>
        <begin position="467"/>
        <end position="488"/>
    </location>
</feature>
<dbReference type="Pfam" id="PF00158">
    <property type="entry name" value="Sigma54_activat"/>
    <property type="match status" value="1"/>
</dbReference>
<dbReference type="SUPFAM" id="SSF46689">
    <property type="entry name" value="Homeodomain-like"/>
    <property type="match status" value="1"/>
</dbReference>
<dbReference type="InterPro" id="IPR009057">
    <property type="entry name" value="Homeodomain-like_sf"/>
</dbReference>
<comment type="caution">
    <text evidence="9">The sequence shown here is derived from an EMBL/GenBank/DDBJ whole genome shotgun (WGS) entry which is preliminary data.</text>
</comment>
<keyword evidence="4" id="KW-0804">Transcription</keyword>
<feature type="domain" description="Sigma-54 factor interaction" evidence="7">
    <location>
        <begin position="143"/>
        <end position="368"/>
    </location>
</feature>
<evidence type="ECO:0000256" key="5">
    <source>
        <dbReference type="PROSITE-ProRule" id="PRU00169"/>
    </source>
</evidence>
<dbReference type="Gene3D" id="3.40.50.300">
    <property type="entry name" value="P-loop containing nucleotide triphosphate hydrolases"/>
    <property type="match status" value="1"/>
</dbReference>
<sequence>MRVLVVDDEIRNAELTALDLRDAGHQADFVGGGEEALERMEAAPYEAVITDLRMRPPDGLALLEAIRRRWPDTTVVLMTAYASMDTARRALKGGAYDYVDKEGEFREELKSILERAARERELKAANQRLESTVDSLTRGLATIVGESPATRRAVELARKVAATDATVLLLGESGSGKDLFARAIHFSSRRAAGPWVKVNCGALPESLLESELFGHEKGAFTGAVRQKPGRFEDAQRGTILLDEIGELPTSLQVKLLQVIEEKTFTRVGGNQPIQVDVRIITATNRDLTEMVRARQFREDLFFRLNVFPVRLPPLRERPGDVPALVEYFLRRHGASPEQVTPAARRALERYAFPGNVRELEHTLERAMILAGAEPIEVEHLTFARPDRMGDPGDAPAWVPEIPADGLSLEVLERELILKALDMARGNKSQAARLLGLTRRTLYSRMERHGLRKPGEGEEEGEADEAAPEPGVGAQSGGAARPDARAAGRGALGKREP</sequence>
<dbReference type="InterPro" id="IPR027417">
    <property type="entry name" value="P-loop_NTPase"/>
</dbReference>
<feature type="compositionally biased region" description="Basic and acidic residues" evidence="6">
    <location>
        <begin position="445"/>
        <end position="455"/>
    </location>
</feature>
<name>A0A538TB71_UNCEI</name>